<evidence type="ECO:0000256" key="6">
    <source>
        <dbReference type="ARBA" id="ARBA00023136"/>
    </source>
</evidence>
<feature type="transmembrane region" description="Helical" evidence="7">
    <location>
        <begin position="120"/>
        <end position="139"/>
    </location>
</feature>
<dbReference type="RefSeq" id="WP_135348658.1">
    <property type="nucleotide sequence ID" value="NZ_SRJD01000010.1"/>
</dbReference>
<reference evidence="9 10" key="1">
    <citation type="journal article" date="2015" name="Int. J. Syst. Evol. Microbiol.">
        <title>Sporolactobacillus shoreae sp. nov. and Sporolactobacillus spathodeae sp. nov., two spore-forming lactic acid bacteria isolated from tree barks in Thailand.</title>
        <authorList>
            <person name="Thamacharoensuk T."/>
            <person name="Kitahara M."/>
            <person name="Ohkuma M."/>
            <person name="Thongchul N."/>
            <person name="Tanasupawat S."/>
        </authorList>
    </citation>
    <scope>NUCLEOTIDE SEQUENCE [LARGE SCALE GENOMIC DNA]</scope>
    <source>
        <strain evidence="9 10">BK92</strain>
    </source>
</reference>
<dbReference type="InterPro" id="IPR037185">
    <property type="entry name" value="EmrE-like"/>
</dbReference>
<feature type="transmembrane region" description="Helical" evidence="7">
    <location>
        <begin position="145"/>
        <end position="163"/>
    </location>
</feature>
<feature type="transmembrane region" description="Helical" evidence="7">
    <location>
        <begin position="206"/>
        <end position="223"/>
    </location>
</feature>
<feature type="transmembrane region" description="Helical" evidence="7">
    <location>
        <begin position="175"/>
        <end position="194"/>
    </location>
</feature>
<gene>
    <name evidence="9" type="ORF">E4665_10040</name>
</gene>
<evidence type="ECO:0000256" key="1">
    <source>
        <dbReference type="ARBA" id="ARBA00004651"/>
    </source>
</evidence>
<name>A0A4Z0GLV2_9BACL</name>
<keyword evidence="6 7" id="KW-0472">Membrane</keyword>
<evidence type="ECO:0000256" key="7">
    <source>
        <dbReference type="SAM" id="Phobius"/>
    </source>
</evidence>
<protein>
    <submittedName>
        <fullName evidence="9">DMT family transporter</fullName>
    </submittedName>
</protein>
<evidence type="ECO:0000313" key="9">
    <source>
        <dbReference type="EMBL" id="TGA97994.1"/>
    </source>
</evidence>
<keyword evidence="3" id="KW-1003">Cell membrane</keyword>
<evidence type="ECO:0000313" key="10">
    <source>
        <dbReference type="Proteomes" id="UP000298347"/>
    </source>
</evidence>
<feature type="transmembrane region" description="Helical" evidence="7">
    <location>
        <begin position="235"/>
        <end position="255"/>
    </location>
</feature>
<dbReference type="SUPFAM" id="SSF103481">
    <property type="entry name" value="Multidrug resistance efflux transporter EmrE"/>
    <property type="match status" value="2"/>
</dbReference>
<feature type="transmembrane region" description="Helical" evidence="7">
    <location>
        <begin position="7"/>
        <end position="24"/>
    </location>
</feature>
<comment type="similarity">
    <text evidence="2">Belongs to the EamA transporter family.</text>
</comment>
<keyword evidence="10" id="KW-1185">Reference proteome</keyword>
<feature type="transmembrane region" description="Helical" evidence="7">
    <location>
        <begin position="261"/>
        <end position="281"/>
    </location>
</feature>
<dbReference type="PANTHER" id="PTHR42920:SF5">
    <property type="entry name" value="EAMA DOMAIN-CONTAINING PROTEIN"/>
    <property type="match status" value="1"/>
</dbReference>
<keyword evidence="5 7" id="KW-1133">Transmembrane helix</keyword>
<evidence type="ECO:0000256" key="3">
    <source>
        <dbReference type="ARBA" id="ARBA00022475"/>
    </source>
</evidence>
<feature type="domain" description="EamA" evidence="8">
    <location>
        <begin position="5"/>
        <end position="135"/>
    </location>
</feature>
<dbReference type="OrthoDB" id="9804865at2"/>
<dbReference type="AlphaFoldDB" id="A0A4Z0GLV2"/>
<accession>A0A4Z0GLV2</accession>
<evidence type="ECO:0000256" key="2">
    <source>
        <dbReference type="ARBA" id="ARBA00007362"/>
    </source>
</evidence>
<feature type="transmembrane region" description="Helical" evidence="7">
    <location>
        <begin position="64"/>
        <end position="81"/>
    </location>
</feature>
<dbReference type="Proteomes" id="UP000298347">
    <property type="component" value="Unassembled WGS sequence"/>
</dbReference>
<dbReference type="EMBL" id="SRJD01000010">
    <property type="protein sequence ID" value="TGA97994.1"/>
    <property type="molecule type" value="Genomic_DNA"/>
</dbReference>
<dbReference type="InterPro" id="IPR051258">
    <property type="entry name" value="Diverse_Substrate_Transporter"/>
</dbReference>
<sequence>MSRQKADLILVMVMAFWGSSYLFMKTGLESLGIYNLIALRFLLAFGITAVLFAGKLRRTDRRTLIYGMILGIVLLGVFVSIMEGMKSTSASKAGFLVSLTVVFVPLLSALFFRNKPEFKIIIGAAVSLLGIGLLTWNGRITPESGDLYCVLGAFFNALYILLAGRFTKQVNPVTLGIWQMGFTGVLALMIAWIVEGPQIPETTGSWISVLGLGIVCSAAGYMLQTIAQKYTSSAHAGLIFTLEPVFAAAFAFIFAGEILSVRGYLGAGLVMASILIMEVHFKEIHIPHFKVQKAVPLFQKAGEQKGERTHM</sequence>
<evidence type="ECO:0000256" key="5">
    <source>
        <dbReference type="ARBA" id="ARBA00022989"/>
    </source>
</evidence>
<evidence type="ECO:0000256" key="4">
    <source>
        <dbReference type="ARBA" id="ARBA00022692"/>
    </source>
</evidence>
<comment type="subcellular location">
    <subcellularLocation>
        <location evidence="1">Cell membrane</location>
        <topology evidence="1">Multi-pass membrane protein</topology>
    </subcellularLocation>
</comment>
<organism evidence="9 10">
    <name type="scientific">Sporolactobacillus shoreae</name>
    <dbReference type="NCBI Taxonomy" id="1465501"/>
    <lineage>
        <taxon>Bacteria</taxon>
        <taxon>Bacillati</taxon>
        <taxon>Bacillota</taxon>
        <taxon>Bacilli</taxon>
        <taxon>Bacillales</taxon>
        <taxon>Sporolactobacillaceae</taxon>
        <taxon>Sporolactobacillus</taxon>
    </lineage>
</organism>
<dbReference type="PANTHER" id="PTHR42920">
    <property type="entry name" value="OS03G0707200 PROTEIN-RELATED"/>
    <property type="match status" value="1"/>
</dbReference>
<proteinExistence type="inferred from homology"/>
<feature type="domain" description="EamA" evidence="8">
    <location>
        <begin position="144"/>
        <end position="277"/>
    </location>
</feature>
<dbReference type="Pfam" id="PF00892">
    <property type="entry name" value="EamA"/>
    <property type="match status" value="2"/>
</dbReference>
<feature type="transmembrane region" description="Helical" evidence="7">
    <location>
        <begin position="30"/>
        <end position="52"/>
    </location>
</feature>
<dbReference type="InterPro" id="IPR000620">
    <property type="entry name" value="EamA_dom"/>
</dbReference>
<dbReference type="GO" id="GO:0005886">
    <property type="term" value="C:plasma membrane"/>
    <property type="evidence" value="ECO:0007669"/>
    <property type="project" value="UniProtKB-SubCell"/>
</dbReference>
<feature type="transmembrane region" description="Helical" evidence="7">
    <location>
        <begin position="93"/>
        <end position="113"/>
    </location>
</feature>
<keyword evidence="4 7" id="KW-0812">Transmembrane</keyword>
<evidence type="ECO:0000259" key="8">
    <source>
        <dbReference type="Pfam" id="PF00892"/>
    </source>
</evidence>
<comment type="caution">
    <text evidence="9">The sequence shown here is derived from an EMBL/GenBank/DDBJ whole genome shotgun (WGS) entry which is preliminary data.</text>
</comment>